<dbReference type="GO" id="GO:0016987">
    <property type="term" value="F:sigma factor activity"/>
    <property type="evidence" value="ECO:0007669"/>
    <property type="project" value="UniProtKB-KW"/>
</dbReference>
<evidence type="ECO:0000313" key="8">
    <source>
        <dbReference type="Proteomes" id="UP000198836"/>
    </source>
</evidence>
<keyword evidence="3" id="KW-0731">Sigma factor</keyword>
<organism evidence="7 8">
    <name type="scientific">Pedobacter suwonensis</name>
    <dbReference type="NCBI Taxonomy" id="332999"/>
    <lineage>
        <taxon>Bacteria</taxon>
        <taxon>Pseudomonadati</taxon>
        <taxon>Bacteroidota</taxon>
        <taxon>Sphingobacteriia</taxon>
        <taxon>Sphingobacteriales</taxon>
        <taxon>Sphingobacteriaceae</taxon>
        <taxon>Pedobacter</taxon>
    </lineage>
</organism>
<dbReference type="InterPro" id="IPR013324">
    <property type="entry name" value="RNA_pol_sigma_r3/r4-like"/>
</dbReference>
<dbReference type="CDD" id="cd06171">
    <property type="entry name" value="Sigma70_r4"/>
    <property type="match status" value="1"/>
</dbReference>
<protein>
    <submittedName>
        <fullName evidence="7">RNA polymerase sigma factor, sigma-70 family</fullName>
    </submittedName>
</protein>
<dbReference type="InterPro" id="IPR014284">
    <property type="entry name" value="RNA_pol_sigma-70_dom"/>
</dbReference>
<dbReference type="AlphaFoldDB" id="A0A1I0SQ04"/>
<dbReference type="NCBIfam" id="TIGR02937">
    <property type="entry name" value="sigma70-ECF"/>
    <property type="match status" value="1"/>
</dbReference>
<evidence type="ECO:0000313" key="7">
    <source>
        <dbReference type="EMBL" id="SFA40856.1"/>
    </source>
</evidence>
<sequence length="203" mass="24108">MNPELSDTALWSRLLNGEEDALDQIYKVHFQSLYQYGMRMLHQEDEVKDCLHNLFIKLWENRKTLNPTTQIRYYLLAALRNTIVNHRTKESKYEKVEASDEYLFDLNFTLESAYIRKEEINQKAVQLAAAMNQLTPRQKEIIYLKYFEELDYSQIAEIMDLTTKGTYKLSARALDALREIMKVDKTSLVLLLLELNKLHKWHI</sequence>
<dbReference type="PANTHER" id="PTHR43133">
    <property type="entry name" value="RNA POLYMERASE ECF-TYPE SIGMA FACTO"/>
    <property type="match status" value="1"/>
</dbReference>
<gene>
    <name evidence="7" type="ORF">SAMN04488511_102185</name>
</gene>
<dbReference type="EMBL" id="FOJM01000002">
    <property type="protein sequence ID" value="SFA40856.1"/>
    <property type="molecule type" value="Genomic_DNA"/>
</dbReference>
<dbReference type="InterPro" id="IPR013249">
    <property type="entry name" value="RNA_pol_sigma70_r4_t2"/>
</dbReference>
<dbReference type="SUPFAM" id="SSF88946">
    <property type="entry name" value="Sigma2 domain of RNA polymerase sigma factors"/>
    <property type="match status" value="1"/>
</dbReference>
<dbReference type="STRING" id="332999.SAMN04488511_102185"/>
<evidence type="ECO:0000256" key="1">
    <source>
        <dbReference type="ARBA" id="ARBA00010641"/>
    </source>
</evidence>
<keyword evidence="4" id="KW-0804">Transcription</keyword>
<dbReference type="GO" id="GO:0003677">
    <property type="term" value="F:DNA binding"/>
    <property type="evidence" value="ECO:0007669"/>
    <property type="project" value="InterPro"/>
</dbReference>
<reference evidence="8" key="1">
    <citation type="submission" date="2016-10" db="EMBL/GenBank/DDBJ databases">
        <authorList>
            <person name="Varghese N."/>
            <person name="Submissions S."/>
        </authorList>
    </citation>
    <scope>NUCLEOTIDE SEQUENCE [LARGE SCALE GENOMIC DNA]</scope>
    <source>
        <strain evidence="8">DSM 18130</strain>
    </source>
</reference>
<accession>A0A1I0SQ04</accession>
<evidence type="ECO:0000259" key="6">
    <source>
        <dbReference type="Pfam" id="PF08281"/>
    </source>
</evidence>
<feature type="domain" description="RNA polymerase sigma factor 70 region 4 type 2" evidence="6">
    <location>
        <begin position="126"/>
        <end position="176"/>
    </location>
</feature>
<evidence type="ECO:0000256" key="2">
    <source>
        <dbReference type="ARBA" id="ARBA00023015"/>
    </source>
</evidence>
<keyword evidence="2" id="KW-0805">Transcription regulation</keyword>
<dbReference type="SUPFAM" id="SSF88659">
    <property type="entry name" value="Sigma3 and sigma4 domains of RNA polymerase sigma factors"/>
    <property type="match status" value="1"/>
</dbReference>
<dbReference type="PANTHER" id="PTHR43133:SF46">
    <property type="entry name" value="RNA POLYMERASE SIGMA-70 FACTOR ECF SUBFAMILY"/>
    <property type="match status" value="1"/>
</dbReference>
<dbReference type="InterPro" id="IPR013325">
    <property type="entry name" value="RNA_pol_sigma_r2"/>
</dbReference>
<comment type="similarity">
    <text evidence="1">Belongs to the sigma-70 factor family. ECF subfamily.</text>
</comment>
<feature type="domain" description="RNA polymerase sigma-70 region 2" evidence="5">
    <location>
        <begin position="26"/>
        <end position="91"/>
    </location>
</feature>
<evidence type="ECO:0000256" key="4">
    <source>
        <dbReference type="ARBA" id="ARBA00023163"/>
    </source>
</evidence>
<dbReference type="InterPro" id="IPR039425">
    <property type="entry name" value="RNA_pol_sigma-70-like"/>
</dbReference>
<keyword evidence="8" id="KW-1185">Reference proteome</keyword>
<name>A0A1I0SQ04_9SPHI</name>
<dbReference type="OrthoDB" id="9150024at2"/>
<dbReference type="InterPro" id="IPR036388">
    <property type="entry name" value="WH-like_DNA-bd_sf"/>
</dbReference>
<dbReference type="RefSeq" id="WP_159435188.1">
    <property type="nucleotide sequence ID" value="NZ_FOJM01000002.1"/>
</dbReference>
<dbReference type="Proteomes" id="UP000198836">
    <property type="component" value="Unassembled WGS sequence"/>
</dbReference>
<dbReference type="Pfam" id="PF04542">
    <property type="entry name" value="Sigma70_r2"/>
    <property type="match status" value="1"/>
</dbReference>
<evidence type="ECO:0000256" key="3">
    <source>
        <dbReference type="ARBA" id="ARBA00023082"/>
    </source>
</evidence>
<dbReference type="Pfam" id="PF08281">
    <property type="entry name" value="Sigma70_r4_2"/>
    <property type="match status" value="1"/>
</dbReference>
<dbReference type="InterPro" id="IPR007627">
    <property type="entry name" value="RNA_pol_sigma70_r2"/>
</dbReference>
<dbReference type="GO" id="GO:0006352">
    <property type="term" value="P:DNA-templated transcription initiation"/>
    <property type="evidence" value="ECO:0007669"/>
    <property type="project" value="InterPro"/>
</dbReference>
<evidence type="ECO:0000259" key="5">
    <source>
        <dbReference type="Pfam" id="PF04542"/>
    </source>
</evidence>
<dbReference type="Gene3D" id="1.10.1740.10">
    <property type="match status" value="1"/>
</dbReference>
<proteinExistence type="inferred from homology"/>
<dbReference type="Gene3D" id="1.10.10.10">
    <property type="entry name" value="Winged helix-like DNA-binding domain superfamily/Winged helix DNA-binding domain"/>
    <property type="match status" value="1"/>
</dbReference>